<proteinExistence type="predicted"/>
<accession>A0A0N8CAP6</accession>
<feature type="transmembrane region" description="Helical" evidence="2">
    <location>
        <begin position="36"/>
        <end position="53"/>
    </location>
</feature>
<evidence type="ECO:0000313" key="3">
    <source>
        <dbReference type="EMBL" id="JAL53435.1"/>
    </source>
</evidence>
<feature type="compositionally biased region" description="Basic and acidic residues" evidence="1">
    <location>
        <begin position="172"/>
        <end position="183"/>
    </location>
</feature>
<feature type="region of interest" description="Disordered" evidence="1">
    <location>
        <begin position="162"/>
        <end position="183"/>
    </location>
</feature>
<evidence type="ECO:0000256" key="1">
    <source>
        <dbReference type="SAM" id="MobiDB-lite"/>
    </source>
</evidence>
<feature type="transmembrane region" description="Helical" evidence="2">
    <location>
        <begin position="65"/>
        <end position="82"/>
    </location>
</feature>
<feature type="compositionally biased region" description="Low complexity" evidence="1">
    <location>
        <begin position="92"/>
        <end position="117"/>
    </location>
</feature>
<name>A0A0N8CAP6_9CRUS</name>
<dbReference type="OrthoDB" id="6369030at2759"/>
<dbReference type="AlphaFoldDB" id="A0A0N8CAP6"/>
<reference evidence="3" key="1">
    <citation type="submission" date="2015-10" db="EMBL/GenBank/DDBJ databases">
        <title>EvidentialGene: Evidence-directed Construction of Complete mRNA Transcriptomes without Genomes.</title>
        <authorList>
            <person name="Gilbert D.G."/>
        </authorList>
    </citation>
    <scope>NUCLEOTIDE SEQUENCE</scope>
</reference>
<protein>
    <submittedName>
        <fullName evidence="3">Uncharacterized protein</fullName>
    </submittedName>
</protein>
<sequence>MRYLKVLEKSTTNSADRITPYKQFTNSLVSEKYRKTVSTVLILFVLNLILYTARYKEKMDSRQFGVLLVAVFLAILAPIGNAEETKSTAPVPSETEISTHTSTTSTENPTSTQNPSIISGIVSSSTIKDPSSTIPEVITTPTVSLSTSASTTKVNQAVTASPANATNNPVTNDHDIRDVPSDKETCSTSFKAMLEKEKENWILEKAFLSVSGEDSTLTLEQFCKQLQTIMRLDTICNNGKNATAEDVKVAPIVAGLASMFTSVCSDPKTRLNVTVGDSTPCVEFIRTTAKSCSSASVTKAVHVYPTQVLFEEMTRDNCTVVVTTKDCITKALEQNEKCSPEQKNVIIDAMTKMTKGLPCVLPHSADAATSAPAITGPSVTTPKTPGNAGMNFQVNFFTIFPVLLLAFKFY</sequence>
<dbReference type="EMBL" id="GDIQ01098291">
    <property type="protein sequence ID" value="JAL53435.1"/>
    <property type="molecule type" value="Transcribed_RNA"/>
</dbReference>
<evidence type="ECO:0000256" key="2">
    <source>
        <dbReference type="SAM" id="Phobius"/>
    </source>
</evidence>
<organism evidence="3">
    <name type="scientific">Daphnia magna</name>
    <dbReference type="NCBI Taxonomy" id="35525"/>
    <lineage>
        <taxon>Eukaryota</taxon>
        <taxon>Metazoa</taxon>
        <taxon>Ecdysozoa</taxon>
        <taxon>Arthropoda</taxon>
        <taxon>Crustacea</taxon>
        <taxon>Branchiopoda</taxon>
        <taxon>Diplostraca</taxon>
        <taxon>Cladocera</taxon>
        <taxon>Anomopoda</taxon>
        <taxon>Daphniidae</taxon>
        <taxon>Daphnia</taxon>
    </lineage>
</organism>
<keyword evidence="2" id="KW-1133">Transmembrane helix</keyword>
<feature type="compositionally biased region" description="Polar residues" evidence="1">
    <location>
        <begin position="162"/>
        <end position="171"/>
    </location>
</feature>
<keyword evidence="2" id="KW-0472">Membrane</keyword>
<keyword evidence="2" id="KW-0812">Transmembrane</keyword>
<feature type="region of interest" description="Disordered" evidence="1">
    <location>
        <begin position="84"/>
        <end position="117"/>
    </location>
</feature>